<evidence type="ECO:0000256" key="1">
    <source>
        <dbReference type="PIRNR" id="PIRNR000296"/>
    </source>
</evidence>
<keyword evidence="4" id="KW-0732">Signal</keyword>
<reference evidence="5 6" key="1">
    <citation type="submission" date="2016-10" db="EMBL/GenBank/DDBJ databases">
        <authorList>
            <person name="de Groot N.N."/>
        </authorList>
    </citation>
    <scope>NUCLEOTIDE SEQUENCE [LARGE SCALE GENOMIC DNA]</scope>
    <source>
        <strain evidence="5 6">DSM 15893</strain>
    </source>
</reference>
<feature type="active site" evidence="2">
    <location>
        <position position="48"/>
    </location>
</feature>
<keyword evidence="1 3" id="KW-0408">Iron</keyword>
<protein>
    <recommendedName>
        <fullName evidence="1">Catalase-related peroxidase</fullName>
        <ecNumber evidence="1">1.11.1.-</ecNumber>
    </recommendedName>
</protein>
<dbReference type="OrthoDB" id="255727at2"/>
<sequence>MKKTKLSMMLMGLIAFTAEAAISPQLPGEMIDAFEGKFGVTEGKRRNHTKGFCFKGQLIPNESLIANYSDSAIFKAPSRVIGRFSHSGGNNNAPDDKYGELGIGLSIVDLNGDNTRMALNTLDFFPVSTPDAFLALNQAKVKGKDAVAKMKQSHPELAAFSKHMAKRDKKVKPYEDHTYNGINTFFFVNAQGEKTPFRWVFEPTMANGVRVETHSDFFFDNIQASLENGGVSWDMTAVLANPSDDINNAAVKWTGPHKTITPVTLMIEKVATESEGQCDTINFDPLVLAKGIEPSSDPILLARSPVYAVSFGKRLTEKAAK</sequence>
<evidence type="ECO:0000313" key="6">
    <source>
        <dbReference type="Proteomes" id="UP000182692"/>
    </source>
</evidence>
<dbReference type="STRING" id="1121869.SAMN03084138_00631"/>
<organism evidence="5 6">
    <name type="scientific">Enterovibrio norvegicus DSM 15893</name>
    <dbReference type="NCBI Taxonomy" id="1121869"/>
    <lineage>
        <taxon>Bacteria</taxon>
        <taxon>Pseudomonadati</taxon>
        <taxon>Pseudomonadota</taxon>
        <taxon>Gammaproteobacteria</taxon>
        <taxon>Vibrionales</taxon>
        <taxon>Vibrionaceae</taxon>
        <taxon>Enterovibrio</taxon>
    </lineage>
</organism>
<dbReference type="GeneID" id="35872811"/>
<dbReference type="SUPFAM" id="SSF56634">
    <property type="entry name" value="Heme-dependent catalase-like"/>
    <property type="match status" value="1"/>
</dbReference>
<evidence type="ECO:0000256" key="2">
    <source>
        <dbReference type="PIRSR" id="PIRSR000296-1"/>
    </source>
</evidence>
<comment type="similarity">
    <text evidence="1">Belongs to the catalase family.</text>
</comment>
<dbReference type="Gene3D" id="1.20.1280.120">
    <property type="match status" value="1"/>
</dbReference>
<dbReference type="InterPro" id="IPR020835">
    <property type="entry name" value="Catalase_sf"/>
</dbReference>
<name>A0A1I5KG14_9GAMM</name>
<evidence type="ECO:0000313" key="5">
    <source>
        <dbReference type="EMBL" id="SFO83897.1"/>
    </source>
</evidence>
<comment type="cofactor">
    <cofactor evidence="1">
        <name>heme</name>
        <dbReference type="ChEBI" id="CHEBI:30413"/>
    </cofactor>
</comment>
<dbReference type="PIRSF" id="PIRSF000296">
    <property type="entry name" value="SrpA"/>
    <property type="match status" value="1"/>
</dbReference>
<dbReference type="GO" id="GO:0046872">
    <property type="term" value="F:metal ion binding"/>
    <property type="evidence" value="ECO:0007669"/>
    <property type="project" value="UniProtKB-KW"/>
</dbReference>
<feature type="binding site" description="axial binding residue" evidence="3">
    <location>
        <position position="307"/>
    </location>
    <ligand>
        <name>heme</name>
        <dbReference type="ChEBI" id="CHEBI:30413"/>
    </ligand>
    <ligandPart>
        <name>Fe</name>
        <dbReference type="ChEBI" id="CHEBI:18248"/>
    </ligandPart>
</feature>
<dbReference type="AlphaFoldDB" id="A0A1I5KG14"/>
<proteinExistence type="inferred from homology"/>
<feature type="signal peptide" evidence="4">
    <location>
        <begin position="1"/>
        <end position="20"/>
    </location>
</feature>
<keyword evidence="1" id="KW-0560">Oxidoreductase</keyword>
<comment type="function">
    <text evidence="1">Has an organic peroxide-dependent peroxidase activity.</text>
</comment>
<dbReference type="Gene3D" id="2.40.180.10">
    <property type="entry name" value="Catalase core domain"/>
    <property type="match status" value="1"/>
</dbReference>
<accession>A0A1I5KG14</accession>
<evidence type="ECO:0000256" key="4">
    <source>
        <dbReference type="SAM" id="SignalP"/>
    </source>
</evidence>
<keyword evidence="1 3" id="KW-0479">Metal-binding</keyword>
<gene>
    <name evidence="5" type="ORF">SAMN03084138_00631</name>
</gene>
<dbReference type="Proteomes" id="UP000182692">
    <property type="component" value="Unassembled WGS sequence"/>
</dbReference>
<evidence type="ECO:0000256" key="3">
    <source>
        <dbReference type="PIRSR" id="PIRSR000296-2"/>
    </source>
</evidence>
<dbReference type="EMBL" id="FOWR01000003">
    <property type="protein sequence ID" value="SFO83897.1"/>
    <property type="molecule type" value="Genomic_DNA"/>
</dbReference>
<feature type="chain" id="PRO_5010187655" description="Catalase-related peroxidase" evidence="4">
    <location>
        <begin position="21"/>
        <end position="321"/>
    </location>
</feature>
<dbReference type="GO" id="GO:0004601">
    <property type="term" value="F:peroxidase activity"/>
    <property type="evidence" value="ECO:0007669"/>
    <property type="project" value="UniProtKB-KW"/>
</dbReference>
<keyword evidence="1" id="KW-0575">Peroxidase</keyword>
<dbReference type="RefSeq" id="WP_017014832.1">
    <property type="nucleotide sequence ID" value="NZ_FOWR01000003.1"/>
</dbReference>
<keyword evidence="1 3" id="KW-0349">Heme</keyword>
<dbReference type="EC" id="1.11.1.-" evidence="1"/>
<dbReference type="InterPro" id="IPR024168">
    <property type="entry name" value="Catalase_SrpA-type_pred"/>
</dbReference>
<dbReference type="GO" id="GO:0020037">
    <property type="term" value="F:heme binding"/>
    <property type="evidence" value="ECO:0007669"/>
    <property type="project" value="InterPro"/>
</dbReference>